<dbReference type="Gene3D" id="3.30.160.60">
    <property type="entry name" value="Classic Zinc Finger"/>
    <property type="match status" value="2"/>
</dbReference>
<protein>
    <recommendedName>
        <fullName evidence="10">C2H2-type domain-containing protein</fullName>
    </recommendedName>
</protein>
<evidence type="ECO:0000256" key="5">
    <source>
        <dbReference type="ARBA" id="ARBA00022833"/>
    </source>
</evidence>
<dbReference type="PROSITE" id="PS50157">
    <property type="entry name" value="ZINC_FINGER_C2H2_2"/>
    <property type="match status" value="3"/>
</dbReference>
<keyword evidence="5" id="KW-0862">Zinc</keyword>
<evidence type="ECO:0000256" key="4">
    <source>
        <dbReference type="ARBA" id="ARBA00022771"/>
    </source>
</evidence>
<dbReference type="SUPFAM" id="SSF57667">
    <property type="entry name" value="beta-beta-alpha zinc fingers"/>
    <property type="match status" value="2"/>
</dbReference>
<dbReference type="GO" id="GO:0008270">
    <property type="term" value="F:zinc ion binding"/>
    <property type="evidence" value="ECO:0007669"/>
    <property type="project" value="UniProtKB-KW"/>
</dbReference>
<comment type="similarity">
    <text evidence="7">Belongs to the snail C2H2-type zinc-finger protein family.</text>
</comment>
<dbReference type="GO" id="GO:0000981">
    <property type="term" value="F:DNA-binding transcription factor activity, RNA polymerase II-specific"/>
    <property type="evidence" value="ECO:0007669"/>
    <property type="project" value="TreeGrafter"/>
</dbReference>
<feature type="domain" description="C2H2-type" evidence="10">
    <location>
        <begin position="703"/>
        <end position="730"/>
    </location>
</feature>
<evidence type="ECO:0000256" key="7">
    <source>
        <dbReference type="ARBA" id="ARBA00037948"/>
    </source>
</evidence>
<evidence type="ECO:0000313" key="11">
    <source>
        <dbReference type="EMBL" id="KAK7069052.1"/>
    </source>
</evidence>
<sequence>MSNDIVKANRQMLIFEKKSTDAAVVGPKKKEVTKTVIIVKTGVERGYKSLDSPSQTIKVRKVKKSVSQAESSASDALPIGKRSEKGTVGIEGQDVIILKNVVLGFYTEQGAPEYNKKIIPESCRDRQAHSSFILKEPQSSGGVSFTDSPNTKANMHYVSDAQPSTSNKSGKSQIYDKYYRYNVSKGTRGLLITRNVAEGFVQKNAVSVSASKSESCHNIQVNSNESLSDVISISGKSSELPCESNLTDICKDKNLEKQVVEVIPDSANEISAFETNGNSFASRTPTQLIVKPQDSGGTDTVNKAHYIGSEGMIRFYVYTQQVPKEKSRLTAVSQSQNPTRIDEVVEDSSKCVQCLFCSKWYSSDFVLNKHFFWHFLRGTATSRNMNTSEMVEYDVHYKPLQNELADLCTNKTIANSLQCVHCSEYFLIHFRYRECFIQKEALKCVFCWEKFRCCVTRKIHNRKYLGNSPYGCCVCSKSFTNVKDLRNHLEYHKIILKPINYVYDLTSDLSVRYSPTTSSHVVLKDFKIFSTLLELEVKKISSVQCGDDSRRNVVYDVLRNVLPKSMEILVEISENEGCDDRFCKATGKGFLNIRESSVNNENEKTLEMSSSIEKVTKNLHDEVWVNTGIINVIHTGGDYDKNSEAPMEDTDCISQEAPDAEDTELIDFENVSKDENCWQCEFCCELYIFHFRYREFFSSKDPLKCLYCSKCFDIILSKKLHIKSHLGKSPYGCCMCWKSFTSVIQLKNHLKGHDAPTVKPTRCMYKITSDVSLRYSPTVTPHLFDKDCKNWIHKVKQLIGRKKLSPKRAEAEVIEMVDIERCTFNRGFVESLDEHNSKRKVVKICKRDNSLIEMEGTSRKQNRLDEFKKVFGSAKRITRNYGVFERHVITKKRDIMDISDEDSEDLNHIVDKFSPVVNVDVDGESDDDVSLRNSVDMSVDRESSCSLDGSTESDNSKDILPENEDNNPVEKGSSVERVHFDANLNAADERHESYSQNFSLLEHAHGMGKTDHGNSSLNAREKESEARQYLNHDITKTRLREQLFNCVTSCDIAKVISYYMTDDPSVQSVLDCLDREKASMETILKKLGFCLDSSTSIEDDVIERPPAHNADVFEELADQQIVQEQVTRMSYGSILNKLDDSKFWCNYCASSFLEEDKYKKHMSLESTKTSILLMPG</sequence>
<dbReference type="EMBL" id="JAXCGZ010017040">
    <property type="protein sequence ID" value="KAK7069052.1"/>
    <property type="molecule type" value="Genomic_DNA"/>
</dbReference>
<evidence type="ECO:0000259" key="10">
    <source>
        <dbReference type="PROSITE" id="PS50157"/>
    </source>
</evidence>
<feature type="domain" description="C2H2-type" evidence="10">
    <location>
        <begin position="731"/>
        <end position="758"/>
    </location>
</feature>
<gene>
    <name evidence="11" type="ORF">SK128_019261</name>
</gene>
<evidence type="ECO:0000313" key="12">
    <source>
        <dbReference type="Proteomes" id="UP001381693"/>
    </source>
</evidence>
<dbReference type="InterPro" id="IPR036236">
    <property type="entry name" value="Znf_C2H2_sf"/>
</dbReference>
<dbReference type="PROSITE" id="PS00028">
    <property type="entry name" value="ZINC_FINGER_C2H2_1"/>
    <property type="match status" value="3"/>
</dbReference>
<dbReference type="AlphaFoldDB" id="A0AAN9A4C6"/>
<evidence type="ECO:0000256" key="1">
    <source>
        <dbReference type="ARBA" id="ARBA00004123"/>
    </source>
</evidence>
<feature type="domain" description="C2H2-type" evidence="10">
    <location>
        <begin position="470"/>
        <end position="492"/>
    </location>
</feature>
<dbReference type="PANTHER" id="PTHR24388">
    <property type="entry name" value="ZINC FINGER PROTEIN"/>
    <property type="match status" value="1"/>
</dbReference>
<dbReference type="GO" id="GO:0005634">
    <property type="term" value="C:nucleus"/>
    <property type="evidence" value="ECO:0007669"/>
    <property type="project" value="UniProtKB-SubCell"/>
</dbReference>
<comment type="subcellular location">
    <subcellularLocation>
        <location evidence="1">Nucleus</location>
    </subcellularLocation>
</comment>
<dbReference type="GO" id="GO:0000978">
    <property type="term" value="F:RNA polymerase II cis-regulatory region sequence-specific DNA binding"/>
    <property type="evidence" value="ECO:0007669"/>
    <property type="project" value="TreeGrafter"/>
</dbReference>
<organism evidence="11 12">
    <name type="scientific">Halocaridina rubra</name>
    <name type="common">Hawaiian red shrimp</name>
    <dbReference type="NCBI Taxonomy" id="373956"/>
    <lineage>
        <taxon>Eukaryota</taxon>
        <taxon>Metazoa</taxon>
        <taxon>Ecdysozoa</taxon>
        <taxon>Arthropoda</taxon>
        <taxon>Crustacea</taxon>
        <taxon>Multicrustacea</taxon>
        <taxon>Malacostraca</taxon>
        <taxon>Eumalacostraca</taxon>
        <taxon>Eucarida</taxon>
        <taxon>Decapoda</taxon>
        <taxon>Pleocyemata</taxon>
        <taxon>Caridea</taxon>
        <taxon>Atyoidea</taxon>
        <taxon>Atyidae</taxon>
        <taxon>Halocaridina</taxon>
    </lineage>
</organism>
<evidence type="ECO:0000256" key="2">
    <source>
        <dbReference type="ARBA" id="ARBA00022723"/>
    </source>
</evidence>
<dbReference type="SMART" id="SM00355">
    <property type="entry name" value="ZnF_C2H2"/>
    <property type="match status" value="4"/>
</dbReference>
<keyword evidence="4 8" id="KW-0863">Zinc-finger</keyword>
<proteinExistence type="inferred from homology"/>
<keyword evidence="6" id="KW-0539">Nucleus</keyword>
<reference evidence="11 12" key="1">
    <citation type="submission" date="2023-11" db="EMBL/GenBank/DDBJ databases">
        <title>Halocaridina rubra genome assembly.</title>
        <authorList>
            <person name="Smith C."/>
        </authorList>
    </citation>
    <scope>NUCLEOTIDE SEQUENCE [LARGE SCALE GENOMIC DNA]</scope>
    <source>
        <strain evidence="11">EP-1</strain>
        <tissue evidence="11">Whole</tissue>
    </source>
</reference>
<keyword evidence="3" id="KW-0677">Repeat</keyword>
<dbReference type="Proteomes" id="UP001381693">
    <property type="component" value="Unassembled WGS sequence"/>
</dbReference>
<dbReference type="InterPro" id="IPR050527">
    <property type="entry name" value="Snail/Krueppel_Znf"/>
</dbReference>
<feature type="non-terminal residue" evidence="11">
    <location>
        <position position="1176"/>
    </location>
</feature>
<evidence type="ECO:0000256" key="3">
    <source>
        <dbReference type="ARBA" id="ARBA00022737"/>
    </source>
</evidence>
<evidence type="ECO:0000256" key="8">
    <source>
        <dbReference type="PROSITE-ProRule" id="PRU00042"/>
    </source>
</evidence>
<keyword evidence="2" id="KW-0479">Metal-binding</keyword>
<evidence type="ECO:0000256" key="6">
    <source>
        <dbReference type="ARBA" id="ARBA00023242"/>
    </source>
</evidence>
<keyword evidence="12" id="KW-1185">Reference proteome</keyword>
<feature type="region of interest" description="Disordered" evidence="9">
    <location>
        <begin position="921"/>
        <end position="975"/>
    </location>
</feature>
<name>A0AAN9A4C6_HALRR</name>
<feature type="compositionally biased region" description="Polar residues" evidence="9">
    <location>
        <begin position="944"/>
        <end position="953"/>
    </location>
</feature>
<dbReference type="InterPro" id="IPR013087">
    <property type="entry name" value="Znf_C2H2_type"/>
</dbReference>
<comment type="caution">
    <text evidence="11">The sequence shown here is derived from an EMBL/GenBank/DDBJ whole genome shotgun (WGS) entry which is preliminary data.</text>
</comment>
<accession>A0AAN9A4C6</accession>
<dbReference type="PANTHER" id="PTHR24388:SF54">
    <property type="entry name" value="PROTEIN ESCARGOT"/>
    <property type="match status" value="1"/>
</dbReference>
<evidence type="ECO:0000256" key="9">
    <source>
        <dbReference type="SAM" id="MobiDB-lite"/>
    </source>
</evidence>